<name>G4TTP8_SERID</name>
<dbReference type="HOGENOM" id="CLU_809217_0_0_1"/>
<accession>G4TTP8</accession>
<proteinExistence type="predicted"/>
<protein>
    <submittedName>
        <fullName evidence="3">Uncharacterized protein</fullName>
    </submittedName>
</protein>
<dbReference type="Proteomes" id="UP000007148">
    <property type="component" value="Unassembled WGS sequence"/>
</dbReference>
<keyword evidence="1" id="KW-0812">Transmembrane</keyword>
<keyword evidence="2" id="KW-0732">Signal</keyword>
<dbReference type="EMBL" id="CAFZ01000344">
    <property type="protein sequence ID" value="CCA74691.1"/>
    <property type="molecule type" value="Genomic_DNA"/>
</dbReference>
<feature type="signal peptide" evidence="2">
    <location>
        <begin position="1"/>
        <end position="21"/>
    </location>
</feature>
<dbReference type="AlphaFoldDB" id="G4TTP8"/>
<evidence type="ECO:0000256" key="2">
    <source>
        <dbReference type="SAM" id="SignalP"/>
    </source>
</evidence>
<keyword evidence="1" id="KW-1133">Transmembrane helix</keyword>
<dbReference type="InParanoid" id="G4TTP8"/>
<evidence type="ECO:0000256" key="1">
    <source>
        <dbReference type="SAM" id="Phobius"/>
    </source>
</evidence>
<reference evidence="3 4" key="1">
    <citation type="journal article" date="2011" name="PLoS Pathog.">
        <title>Endophytic Life Strategies Decoded by Genome and Transcriptome Analyses of the Mutualistic Root Symbiont Piriformospora indica.</title>
        <authorList>
            <person name="Zuccaro A."/>
            <person name="Lahrmann U."/>
            <person name="Guldener U."/>
            <person name="Langen G."/>
            <person name="Pfiffi S."/>
            <person name="Biedenkopf D."/>
            <person name="Wong P."/>
            <person name="Samans B."/>
            <person name="Grimm C."/>
            <person name="Basiewicz M."/>
            <person name="Murat C."/>
            <person name="Martin F."/>
            <person name="Kogel K.H."/>
        </authorList>
    </citation>
    <scope>NUCLEOTIDE SEQUENCE [LARGE SCALE GENOMIC DNA]</scope>
    <source>
        <strain evidence="3 4">DSM 11827</strain>
    </source>
</reference>
<feature type="chain" id="PRO_5003468773" evidence="2">
    <location>
        <begin position="22"/>
        <end position="343"/>
    </location>
</feature>
<feature type="transmembrane region" description="Helical" evidence="1">
    <location>
        <begin position="292"/>
        <end position="312"/>
    </location>
</feature>
<evidence type="ECO:0000313" key="3">
    <source>
        <dbReference type="EMBL" id="CCA74691.1"/>
    </source>
</evidence>
<organism evidence="3 4">
    <name type="scientific">Serendipita indica (strain DSM 11827)</name>
    <name type="common">Root endophyte fungus</name>
    <name type="synonym">Piriformospora indica</name>
    <dbReference type="NCBI Taxonomy" id="1109443"/>
    <lineage>
        <taxon>Eukaryota</taxon>
        <taxon>Fungi</taxon>
        <taxon>Dikarya</taxon>
        <taxon>Basidiomycota</taxon>
        <taxon>Agaricomycotina</taxon>
        <taxon>Agaricomycetes</taxon>
        <taxon>Sebacinales</taxon>
        <taxon>Serendipitaceae</taxon>
        <taxon>Serendipita</taxon>
    </lineage>
</organism>
<keyword evidence="1" id="KW-0472">Membrane</keyword>
<gene>
    <name evidence="3" type="ORF">PIIN_08642</name>
</gene>
<comment type="caution">
    <text evidence="3">The sequence shown here is derived from an EMBL/GenBank/DDBJ whole genome shotgun (WGS) entry which is preliminary data.</text>
</comment>
<evidence type="ECO:0000313" key="4">
    <source>
        <dbReference type="Proteomes" id="UP000007148"/>
    </source>
</evidence>
<keyword evidence="4" id="KW-1185">Reference proteome</keyword>
<sequence>MRTHPLSAFLSFALLAIGAAARDALFGTDDARILYDKSWVDSAENSKLKTSVNGSIYLLYGDLTIHYAPPKNGSMHLWVDGRECFDLKLAATTAPQSSIDSSLKEATFKLYLADHQIHISGSSSSTSDPMVFGGLNINLDGPDSIFTNWGVPRHQNVEIIDNTAFNYSSGWEVAAEAPFSYESTLMRTRTKGAWVSYTFQKPYLQFWTYGTRGEHSVVQAIYPYHSGQVQSGVSSLYFPVNETLVQTLISSNRDWGTPGTFVNFTLEEGTMAVDFIAVIYGEPPKPNNTVKIAVPVVILGVAVLVAVAYFVVRSRKRKATEEEKRKNEPYFFEGLEKPKGAKP</sequence>